<dbReference type="EMBL" id="FTNF01000030">
    <property type="protein sequence ID" value="SIR94992.1"/>
    <property type="molecule type" value="Genomic_DNA"/>
</dbReference>
<sequence>MVTGASEGGLAGQSEGQVFGADPHLWAAPARAAQFVARAGVRPGAVPGQPRFGGANPPNSGCNFTLAPAGASSFA</sequence>
<keyword evidence="2" id="KW-1185">Reference proteome</keyword>
<accession>A0A1N7F436</accession>
<protein>
    <submittedName>
        <fullName evidence="1">Uncharacterized protein</fullName>
    </submittedName>
</protein>
<name>A0A1N7F436_9ACTN</name>
<gene>
    <name evidence="1" type="ORF">SAMN05444858_13015</name>
</gene>
<dbReference type="Proteomes" id="UP000186004">
    <property type="component" value="Unassembled WGS sequence"/>
</dbReference>
<evidence type="ECO:0000313" key="2">
    <source>
        <dbReference type="Proteomes" id="UP000186004"/>
    </source>
</evidence>
<reference evidence="1 2" key="1">
    <citation type="submission" date="2017-01" db="EMBL/GenBank/DDBJ databases">
        <authorList>
            <person name="Mah S.A."/>
            <person name="Swanson W.J."/>
            <person name="Moy G.W."/>
            <person name="Vacquier V.D."/>
        </authorList>
    </citation>
    <scope>NUCLEOTIDE SEQUENCE [LARGE SCALE GENOMIC DNA]</scope>
    <source>
        <strain evidence="1 2">DSM 45758</strain>
    </source>
</reference>
<evidence type="ECO:0000313" key="1">
    <source>
        <dbReference type="EMBL" id="SIR94992.1"/>
    </source>
</evidence>
<proteinExistence type="predicted"/>
<dbReference type="AlphaFoldDB" id="A0A1N7F436"/>
<organism evidence="1 2">
    <name type="scientific">Micromonospora avicenniae</name>
    <dbReference type="NCBI Taxonomy" id="1198245"/>
    <lineage>
        <taxon>Bacteria</taxon>
        <taxon>Bacillati</taxon>
        <taxon>Actinomycetota</taxon>
        <taxon>Actinomycetes</taxon>
        <taxon>Micromonosporales</taxon>
        <taxon>Micromonosporaceae</taxon>
        <taxon>Micromonospora</taxon>
    </lineage>
</organism>